<dbReference type="SMART" id="SM00382">
    <property type="entry name" value="AAA"/>
    <property type="match status" value="1"/>
</dbReference>
<keyword evidence="1" id="KW-0813">Transport</keyword>
<dbReference type="RefSeq" id="WP_066391493.1">
    <property type="nucleotide sequence ID" value="NZ_CP022572.1"/>
</dbReference>
<dbReference type="KEGG" id="nmk:CHR53_03760"/>
<proteinExistence type="predicted"/>
<evidence type="ECO:0000259" key="4">
    <source>
        <dbReference type="PROSITE" id="PS50893"/>
    </source>
</evidence>
<dbReference type="InterPro" id="IPR027417">
    <property type="entry name" value="P-loop_NTPase"/>
</dbReference>
<dbReference type="AlphaFoldDB" id="A0A3T0HTI0"/>
<evidence type="ECO:0000313" key="6">
    <source>
        <dbReference type="Proteomes" id="UP000282892"/>
    </source>
</evidence>
<dbReference type="CDD" id="cd03230">
    <property type="entry name" value="ABC_DR_subfamily_A"/>
    <property type="match status" value="1"/>
</dbReference>
<name>A0A3T0HTI0_9BACI</name>
<accession>A0A3T0HTI0</accession>
<dbReference type="OrthoDB" id="9804819at2"/>
<dbReference type="STRING" id="1193713.GCA_001636315_03270"/>
<sequence>MIEMKDVGKRFDRFKALEKVSLSIQKGSIYGLIGSNGAGKTTLIKLLAGIYRQDHGEVTIDGSPVYENTGLKQKIFYIPDHPFVFSHYTTKQMARFYKNCYSSWSDERFEKLAELFEVNLQKKIQTFSKGWQRQIAFILALSANPEILILDEPMDGLDPVVRKKVKNLLINDVAEREMTIFISSHNLREIEDICDHIGIIHSGTLILQKELDELKADIHKVQVAYRDGVPNHLLKKLNPLHTEKRGSVSLFIVRGDEDSIARQIRETNPVIFDLLPLTLEEIFIYEMGDIGYAIKNVVV</sequence>
<feature type="domain" description="ABC transporter" evidence="4">
    <location>
        <begin position="2"/>
        <end position="227"/>
    </location>
</feature>
<dbReference type="PROSITE" id="PS50893">
    <property type="entry name" value="ABC_TRANSPORTER_2"/>
    <property type="match status" value="1"/>
</dbReference>
<evidence type="ECO:0000256" key="3">
    <source>
        <dbReference type="ARBA" id="ARBA00022840"/>
    </source>
</evidence>
<dbReference type="SUPFAM" id="SSF52540">
    <property type="entry name" value="P-loop containing nucleoside triphosphate hydrolases"/>
    <property type="match status" value="1"/>
</dbReference>
<dbReference type="GO" id="GO:0016887">
    <property type="term" value="F:ATP hydrolysis activity"/>
    <property type="evidence" value="ECO:0007669"/>
    <property type="project" value="InterPro"/>
</dbReference>
<dbReference type="EMBL" id="CP022572">
    <property type="protein sequence ID" value="AZU60452.1"/>
    <property type="molecule type" value="Genomic_DNA"/>
</dbReference>
<keyword evidence="2" id="KW-0547">Nucleotide-binding</keyword>
<organism evidence="5 6">
    <name type="scientific">Neobacillus mesonae</name>
    <dbReference type="NCBI Taxonomy" id="1193713"/>
    <lineage>
        <taxon>Bacteria</taxon>
        <taxon>Bacillati</taxon>
        <taxon>Bacillota</taxon>
        <taxon>Bacilli</taxon>
        <taxon>Bacillales</taxon>
        <taxon>Bacillaceae</taxon>
        <taxon>Neobacillus</taxon>
    </lineage>
</organism>
<dbReference type="InterPro" id="IPR003593">
    <property type="entry name" value="AAA+_ATPase"/>
</dbReference>
<dbReference type="Gene3D" id="3.40.50.300">
    <property type="entry name" value="P-loop containing nucleotide triphosphate hydrolases"/>
    <property type="match status" value="1"/>
</dbReference>
<dbReference type="InterPro" id="IPR003439">
    <property type="entry name" value="ABC_transporter-like_ATP-bd"/>
</dbReference>
<dbReference type="Proteomes" id="UP000282892">
    <property type="component" value="Chromosome"/>
</dbReference>
<dbReference type="GO" id="GO:0005524">
    <property type="term" value="F:ATP binding"/>
    <property type="evidence" value="ECO:0007669"/>
    <property type="project" value="UniProtKB-KW"/>
</dbReference>
<protein>
    <submittedName>
        <fullName evidence="5">ABC transporter ATP-binding protein</fullName>
    </submittedName>
</protein>
<dbReference type="PANTHER" id="PTHR42939">
    <property type="entry name" value="ABC TRANSPORTER ATP-BINDING PROTEIN ALBC-RELATED"/>
    <property type="match status" value="1"/>
</dbReference>
<evidence type="ECO:0000313" key="5">
    <source>
        <dbReference type="EMBL" id="AZU60452.1"/>
    </source>
</evidence>
<reference evidence="5 6" key="1">
    <citation type="submission" date="2017-07" db="EMBL/GenBank/DDBJ databases">
        <title>The complete genome sequence of Bacillus mesonae strain H20-5, an efficient strain improving plant abiotic stress resistance.</title>
        <authorList>
            <person name="Kim S.Y."/>
            <person name="Song H."/>
            <person name="Sang M.K."/>
            <person name="Weon H.-Y."/>
            <person name="Song J."/>
        </authorList>
    </citation>
    <scope>NUCLEOTIDE SEQUENCE [LARGE SCALE GENOMIC DNA]</scope>
    <source>
        <strain evidence="5 6">H20-5</strain>
    </source>
</reference>
<dbReference type="PANTHER" id="PTHR42939:SF1">
    <property type="entry name" value="ABC TRANSPORTER ATP-BINDING PROTEIN ALBC-RELATED"/>
    <property type="match status" value="1"/>
</dbReference>
<evidence type="ECO:0000256" key="2">
    <source>
        <dbReference type="ARBA" id="ARBA00022741"/>
    </source>
</evidence>
<keyword evidence="6" id="KW-1185">Reference proteome</keyword>
<dbReference type="InterPro" id="IPR051782">
    <property type="entry name" value="ABC_Transporter_VariousFunc"/>
</dbReference>
<keyword evidence="3 5" id="KW-0067">ATP-binding</keyword>
<gene>
    <name evidence="5" type="ORF">CHR53_03760</name>
</gene>
<evidence type="ECO:0000256" key="1">
    <source>
        <dbReference type="ARBA" id="ARBA00022448"/>
    </source>
</evidence>
<dbReference type="Pfam" id="PF00005">
    <property type="entry name" value="ABC_tran"/>
    <property type="match status" value="1"/>
</dbReference>